<evidence type="ECO:0000259" key="3">
    <source>
        <dbReference type="Pfam" id="PF06032"/>
    </source>
</evidence>
<dbReference type="SUPFAM" id="SSF53067">
    <property type="entry name" value="Actin-like ATPase domain"/>
    <property type="match status" value="2"/>
</dbReference>
<dbReference type="InterPro" id="IPR043129">
    <property type="entry name" value="ATPase_NBD"/>
</dbReference>
<dbReference type="SUPFAM" id="SSF160991">
    <property type="entry name" value="CV3147-like"/>
    <property type="match status" value="1"/>
</dbReference>
<dbReference type="InterPro" id="IPR010318">
    <property type="entry name" value="S-Me-THD_N"/>
</dbReference>
<keyword evidence="6" id="KW-1185">Reference proteome</keyword>
<name>A0A167UCQ3_CORFA</name>
<reference evidence="5 6" key="1">
    <citation type="journal article" date="2016" name="Genome Biol. Evol.">
        <title>Divergent and convergent evolution of fungal pathogenicity.</title>
        <authorList>
            <person name="Shang Y."/>
            <person name="Xiao G."/>
            <person name="Zheng P."/>
            <person name="Cen K."/>
            <person name="Zhan S."/>
            <person name="Wang C."/>
        </authorList>
    </citation>
    <scope>NUCLEOTIDE SEQUENCE [LARGE SCALE GENOMIC DNA]</scope>
    <source>
        <strain evidence="5 6">ARSEF 2679</strain>
    </source>
</reference>
<dbReference type="InterPro" id="IPR008040">
    <property type="entry name" value="Hydant_A_N"/>
</dbReference>
<evidence type="ECO:0000313" key="5">
    <source>
        <dbReference type="EMBL" id="OAA61455.1"/>
    </source>
</evidence>
<dbReference type="GeneID" id="30021826"/>
<dbReference type="Pfam" id="PF01968">
    <property type="entry name" value="Hydantoinase_A"/>
    <property type="match status" value="1"/>
</dbReference>
<protein>
    <recommendedName>
        <fullName evidence="7">Hydantoinase</fullName>
    </recommendedName>
</protein>
<feature type="domain" description="Hydantoinase/oxoprolinase N-terminal" evidence="2">
    <location>
        <begin position="9"/>
        <end position="189"/>
    </location>
</feature>
<dbReference type="OrthoDB" id="5404895at2759"/>
<evidence type="ECO:0000259" key="2">
    <source>
        <dbReference type="Pfam" id="PF05378"/>
    </source>
</evidence>
<dbReference type="InterPro" id="IPR002821">
    <property type="entry name" value="Hydantoinase_A"/>
</dbReference>
<dbReference type="Gene3D" id="3.30.420.40">
    <property type="match status" value="1"/>
</dbReference>
<dbReference type="InterPro" id="IPR027479">
    <property type="entry name" value="S-Me-THD_N_sf"/>
</dbReference>
<evidence type="ECO:0008006" key="7">
    <source>
        <dbReference type="Google" id="ProtNLM"/>
    </source>
</evidence>
<evidence type="ECO:0000259" key="4">
    <source>
        <dbReference type="Pfam" id="PF20906"/>
    </source>
</evidence>
<organism evidence="5 6">
    <name type="scientific">Cordyceps fumosorosea (strain ARSEF 2679)</name>
    <name type="common">Isaria fumosorosea</name>
    <dbReference type="NCBI Taxonomy" id="1081104"/>
    <lineage>
        <taxon>Eukaryota</taxon>
        <taxon>Fungi</taxon>
        <taxon>Dikarya</taxon>
        <taxon>Ascomycota</taxon>
        <taxon>Pezizomycotina</taxon>
        <taxon>Sordariomycetes</taxon>
        <taxon>Hypocreomycetidae</taxon>
        <taxon>Hypocreales</taxon>
        <taxon>Cordycipitaceae</taxon>
        <taxon>Cordyceps</taxon>
    </lineage>
</organism>
<dbReference type="InterPro" id="IPR048350">
    <property type="entry name" value="S-Me-THD-like_C"/>
</dbReference>
<gene>
    <name evidence="5" type="ORF">ISF_05534</name>
</gene>
<dbReference type="PANTHER" id="PTHR11365">
    <property type="entry name" value="5-OXOPROLINASE RELATED"/>
    <property type="match status" value="1"/>
</dbReference>
<feature type="domain" description="S-Me-THD-like C-terminal" evidence="4">
    <location>
        <begin position="772"/>
        <end position="982"/>
    </location>
</feature>
<evidence type="ECO:0000313" key="6">
    <source>
        <dbReference type="Proteomes" id="UP000076744"/>
    </source>
</evidence>
<dbReference type="FunFam" id="3.40.1610.10:FF:000001">
    <property type="entry name" value="Hydantoinase, putative"/>
    <property type="match status" value="1"/>
</dbReference>
<dbReference type="Gene3D" id="3.40.1610.10">
    <property type="entry name" value="CV3147-like domain"/>
    <property type="match status" value="1"/>
</dbReference>
<comment type="caution">
    <text evidence="5">The sequence shown here is derived from an EMBL/GenBank/DDBJ whole genome shotgun (WGS) entry which is preliminary data.</text>
</comment>
<dbReference type="Pfam" id="PF06032">
    <property type="entry name" value="S-Me-THD_N"/>
    <property type="match status" value="1"/>
</dbReference>
<dbReference type="EMBL" id="AZHB01000013">
    <property type="protein sequence ID" value="OAA61455.1"/>
    <property type="molecule type" value="Genomic_DNA"/>
</dbReference>
<dbReference type="AlphaFoldDB" id="A0A167UCQ3"/>
<dbReference type="GO" id="GO:0016787">
    <property type="term" value="F:hydrolase activity"/>
    <property type="evidence" value="ECO:0007669"/>
    <property type="project" value="InterPro"/>
</dbReference>
<dbReference type="Proteomes" id="UP000076744">
    <property type="component" value="Unassembled WGS sequence"/>
</dbReference>
<dbReference type="Pfam" id="PF05378">
    <property type="entry name" value="Hydant_A_N"/>
    <property type="match status" value="1"/>
</dbReference>
<dbReference type="Pfam" id="PF20906">
    <property type="entry name" value="S-Me-THD_C"/>
    <property type="match status" value="1"/>
</dbReference>
<sequence>MTINPPVYRIGVDVGGTNTDAVIVDTSVGDHARSVIASHKSPTTSPNVTAGIERAVRSVLSQSRVDPDRVSSIAVGTTHFINAIVEHDARHLERVAVLRLSRSFTREVPPFSDFPAGLRRIMHGYHAFLDGGLHIDGSLEAPVRAEQVRRECEAIRERGIRCVAVVGVFAPLDSGHLHQEEAVRAIVNRQLPEVAVVCSHEVSGLGFLERENATILNASILRFAARTIGEFRKALARLGLRCPLHLTQNDGTMIEARSAARLPIRTFSSGPTNSMRGAAYLSGMYEDGKAGATSIVCDVGGTTSDVGVLLPSGYPRQGVAEATVARVRVNYSMPHVESIGLGGGSVVREMARGGVSVGPDSVGHAIQEKGLVFGGDVMTATDVAVAAGAAAKVGDRSLVDEVDQKVVSDAQAVIRKKLERAIDLVKTSPDDVPLILVGGGSIIAPDTLAGVSRVIRPPHHDVANAVGAAVAKVSAVVDMVKDTADQSVSAALAQAVQLATERAVAAGAQPHTVVVTEKEVLPIPYVANQFRLIVKTVGEFSPSREAREENGVVVEAEPMGCAEEEVTLGEKTLPVAEPEADEVFDIESYRPCIRKNATTGVQEWFLSATDLEWLSDGCYVLGCGGGGSPYPEMLKLKSHLEAGHTLRVIDPEDLAPDARLYWPGFMGSTVVPAERLSASETILAVKLMMEHEKVDDFDALIGLEIGGANGLQPLTVGSSKNFDKPAVDADWMGRAYPTMWQTTISAQVPDQLIPCGIASGDGRNLLMTRTDSDRSVDRTLRAASTEMGCYVGWCPRPTTGALVRRWAVPRTLSQAWRVGRCIARAAATNTASTVVDAIVEQLGGPACAKLLFRGKIVHVERRLYKGHSHGEVTIAHQAEADEEGEVMRSEAAVVGGTLRIPFKNENILATHEDRGVVACVPDLIAVLDAGTGRALGVGEYRYGVAVNVLGVTCAPAWSENAAALEVGGPAAFDRPDVVYEPLGTYVEPESVIREFQTS</sequence>
<dbReference type="InterPro" id="IPR045079">
    <property type="entry name" value="Oxoprolinase-like"/>
</dbReference>
<evidence type="ECO:0000259" key="1">
    <source>
        <dbReference type="Pfam" id="PF01968"/>
    </source>
</evidence>
<dbReference type="Gene3D" id="2.40.390.10">
    <property type="entry name" value="CV3147-like"/>
    <property type="match status" value="1"/>
</dbReference>
<proteinExistence type="predicted"/>
<dbReference type="PANTHER" id="PTHR11365:SF10">
    <property type="entry name" value="HYDANTOINASE_OXOPROLINASE"/>
    <property type="match status" value="1"/>
</dbReference>
<dbReference type="RefSeq" id="XP_018703710.1">
    <property type="nucleotide sequence ID" value="XM_018849139.1"/>
</dbReference>
<feature type="domain" description="S-Me-THD N-terminal" evidence="3">
    <location>
        <begin position="609"/>
        <end position="768"/>
    </location>
</feature>
<feature type="domain" description="Hydantoinase A/oxoprolinase" evidence="1">
    <location>
        <begin position="210"/>
        <end position="388"/>
    </location>
</feature>
<accession>A0A167UCQ3</accession>
<dbReference type="InterPro" id="IPR024071">
    <property type="entry name" value="S-Me-THD_C_sf"/>
</dbReference>